<dbReference type="InterPro" id="IPR047798">
    <property type="entry name" value="BPSS1780-like"/>
</dbReference>
<protein>
    <recommendedName>
        <fullName evidence="4">Transmembrane protein</fullName>
    </recommendedName>
</protein>
<organism evidence="2 3">
    <name type="scientific">Usitatibacter palustris</name>
    <dbReference type="NCBI Taxonomy" id="2732487"/>
    <lineage>
        <taxon>Bacteria</taxon>
        <taxon>Pseudomonadati</taxon>
        <taxon>Pseudomonadota</taxon>
        <taxon>Betaproteobacteria</taxon>
        <taxon>Nitrosomonadales</taxon>
        <taxon>Usitatibacteraceae</taxon>
        <taxon>Usitatibacter</taxon>
    </lineage>
</organism>
<evidence type="ECO:0000256" key="1">
    <source>
        <dbReference type="SAM" id="Phobius"/>
    </source>
</evidence>
<dbReference type="AlphaFoldDB" id="A0A6M4H1L6"/>
<dbReference type="InParanoid" id="A0A6M4H1L6"/>
<keyword evidence="1" id="KW-0472">Membrane</keyword>
<accession>A0A6M4H1L6</accession>
<keyword evidence="1" id="KW-0812">Transmembrane</keyword>
<proteinExistence type="predicted"/>
<sequence>MSVPPEAAPAPRIVVADVPASRGASWLGGGFAIFRAQPMAWIALSISFLVVLLAVAFIPFIGPAISGFLEPVFFASFALAAHKQLAGEKLEVTDLFLGFRSNVRTLVNLGAILLLLRIGIAFLMGAMGFPSMFESPEKMTPEDVANALDGKLWILAFGFLTVALVTAAAWFAPALIAFHGMSTSHALRWSLYAMVSNPGALAVYFLAIFLMFIVAFIPWGLGLLVALPTLFASTYVAYRNVFETPPPAAPAPTAPP</sequence>
<dbReference type="EMBL" id="CP053073">
    <property type="protein sequence ID" value="QJR13389.1"/>
    <property type="molecule type" value="Genomic_DNA"/>
</dbReference>
<feature type="transmembrane region" description="Helical" evidence="1">
    <location>
        <begin position="190"/>
        <end position="213"/>
    </location>
</feature>
<feature type="transmembrane region" description="Helical" evidence="1">
    <location>
        <begin position="41"/>
        <end position="62"/>
    </location>
</feature>
<feature type="transmembrane region" description="Helical" evidence="1">
    <location>
        <begin position="106"/>
        <end position="133"/>
    </location>
</feature>
<dbReference type="KEGG" id="upl:DSM104440_00172"/>
<evidence type="ECO:0008006" key="4">
    <source>
        <dbReference type="Google" id="ProtNLM"/>
    </source>
</evidence>
<gene>
    <name evidence="2" type="ORF">DSM104440_00172</name>
</gene>
<keyword evidence="3" id="KW-1185">Reference proteome</keyword>
<feature type="transmembrane region" description="Helical" evidence="1">
    <location>
        <begin position="153"/>
        <end position="178"/>
    </location>
</feature>
<feature type="transmembrane region" description="Helical" evidence="1">
    <location>
        <begin position="219"/>
        <end position="238"/>
    </location>
</feature>
<keyword evidence="1" id="KW-1133">Transmembrane helix</keyword>
<dbReference type="NCBIfam" id="NF041043">
    <property type="entry name" value="BPSS1780_fam"/>
    <property type="match status" value="1"/>
</dbReference>
<reference evidence="2 3" key="1">
    <citation type="submission" date="2020-04" db="EMBL/GenBank/DDBJ databases">
        <title>Usitatibacter rugosus gen. nov., sp. nov. and Usitatibacter palustris sp. nov., novel members of Usitatibacteraceae fam. nov. within the order Nitrosomonadales isolated from soil.</title>
        <authorList>
            <person name="Huber K.J."/>
            <person name="Neumann-Schaal M."/>
            <person name="Geppert A."/>
            <person name="Luckner M."/>
            <person name="Wanner G."/>
            <person name="Overmann J."/>
        </authorList>
    </citation>
    <scope>NUCLEOTIDE SEQUENCE [LARGE SCALE GENOMIC DNA]</scope>
    <source>
        <strain evidence="2 3">Swamp67</strain>
    </source>
</reference>
<evidence type="ECO:0000313" key="2">
    <source>
        <dbReference type="EMBL" id="QJR13389.1"/>
    </source>
</evidence>
<evidence type="ECO:0000313" key="3">
    <source>
        <dbReference type="Proteomes" id="UP000503096"/>
    </source>
</evidence>
<name>A0A6M4H1L6_9PROT</name>
<dbReference type="Proteomes" id="UP000503096">
    <property type="component" value="Chromosome"/>
</dbReference>
<dbReference type="RefSeq" id="WP_171159886.1">
    <property type="nucleotide sequence ID" value="NZ_CP053073.1"/>
</dbReference>